<proteinExistence type="predicted"/>
<keyword evidence="2" id="KW-1185">Reference proteome</keyword>
<dbReference type="KEGG" id="nch:A0U93_14205"/>
<organism evidence="1 2">
    <name type="scientific">Neoasaia chiangmaiensis</name>
    <dbReference type="NCBI Taxonomy" id="320497"/>
    <lineage>
        <taxon>Bacteria</taxon>
        <taxon>Pseudomonadati</taxon>
        <taxon>Pseudomonadota</taxon>
        <taxon>Alphaproteobacteria</taxon>
        <taxon>Acetobacterales</taxon>
        <taxon>Acetobacteraceae</taxon>
        <taxon>Neoasaia</taxon>
    </lineage>
</organism>
<evidence type="ECO:0000313" key="1">
    <source>
        <dbReference type="EMBL" id="AQS88879.1"/>
    </source>
</evidence>
<accession>A0A1U9KT15</accession>
<dbReference type="RefSeq" id="WP_077807930.1">
    <property type="nucleotide sequence ID" value="NZ_BJXS01000001.1"/>
</dbReference>
<name>A0A1U9KT15_9PROT</name>
<dbReference type="Proteomes" id="UP000188604">
    <property type="component" value="Chromosome"/>
</dbReference>
<gene>
    <name evidence="1" type="ORF">A0U93_14205</name>
</gene>
<evidence type="ECO:0000313" key="2">
    <source>
        <dbReference type="Proteomes" id="UP000188604"/>
    </source>
</evidence>
<dbReference type="SUPFAM" id="SSF158791">
    <property type="entry name" value="MgtE N-terminal domain-like"/>
    <property type="match status" value="1"/>
</dbReference>
<protein>
    <submittedName>
        <fullName evidence="1">Uncharacterized protein</fullName>
    </submittedName>
</protein>
<sequence length="221" mass="23708">MLHRIVNIATVLMVFLFGVNSYLLLSETFFSSGKIENGGLISQAHAVPEKGAAISDLTTSQNLSGEDHCVIQGSCVGKPQASLTGSQKLLVKDINARMQDLELREKKLAAQQQLLDAANIAFRQKVDDAAKASADIGKQNSALSSEETSRLVSIYQTMKPIDAAAIFNVLDLRVCVTLLQHMPTRHASAIMEAMSPQRAILATQMLVGHQPSLLPVATNGG</sequence>
<dbReference type="STRING" id="320497.A0U93_14205"/>
<dbReference type="OrthoDB" id="9791432at2"/>
<reference evidence="1 2" key="1">
    <citation type="submission" date="2016-03" db="EMBL/GenBank/DDBJ databases">
        <title>Acetic acid bacteria sequencing.</title>
        <authorList>
            <person name="Brandt J."/>
            <person name="Jakob F."/>
            <person name="Vogel R.F."/>
        </authorList>
    </citation>
    <scope>NUCLEOTIDE SEQUENCE [LARGE SCALE GENOMIC DNA]</scope>
    <source>
        <strain evidence="1 2">NBRC 101099</strain>
    </source>
</reference>
<dbReference type="AlphaFoldDB" id="A0A1U9KT15"/>
<dbReference type="EMBL" id="CP014691">
    <property type="protein sequence ID" value="AQS88879.1"/>
    <property type="molecule type" value="Genomic_DNA"/>
</dbReference>